<proteinExistence type="inferred from homology"/>
<gene>
    <name evidence="5" type="ORF">SAMN05421508_106305</name>
</gene>
<dbReference type="RefSeq" id="WP_097280054.1">
    <property type="nucleotide sequence ID" value="NZ_OCNJ01000006.1"/>
</dbReference>
<evidence type="ECO:0000313" key="6">
    <source>
        <dbReference type="Proteomes" id="UP000219621"/>
    </source>
</evidence>
<dbReference type="InterPro" id="IPR004089">
    <property type="entry name" value="MCPsignal_dom"/>
</dbReference>
<dbReference type="AlphaFoldDB" id="A0A286GNP9"/>
<dbReference type="PANTHER" id="PTHR43531">
    <property type="entry name" value="PROTEIN ICFG"/>
    <property type="match status" value="1"/>
</dbReference>
<feature type="domain" description="Methyl-accepting transducer" evidence="4">
    <location>
        <begin position="20"/>
        <end position="94"/>
    </location>
</feature>
<dbReference type="Gene3D" id="3.30.450.20">
    <property type="entry name" value="PAS domain"/>
    <property type="match status" value="1"/>
</dbReference>
<dbReference type="PROSITE" id="PS50111">
    <property type="entry name" value="CHEMOTAXIS_TRANSDUC_2"/>
    <property type="match status" value="1"/>
</dbReference>
<evidence type="ECO:0000256" key="1">
    <source>
        <dbReference type="ARBA" id="ARBA00022500"/>
    </source>
</evidence>
<accession>A0A286GNP9</accession>
<dbReference type="OrthoDB" id="9814866at2"/>
<dbReference type="InterPro" id="IPR051310">
    <property type="entry name" value="MCP_chemotaxis"/>
</dbReference>
<dbReference type="GO" id="GO:0004888">
    <property type="term" value="F:transmembrane signaling receptor activity"/>
    <property type="evidence" value="ECO:0007669"/>
    <property type="project" value="InterPro"/>
</dbReference>
<name>A0A286GNP9_9PROT</name>
<comment type="similarity">
    <text evidence="2">Belongs to the methyl-accepting chemotaxis (MCP) protein family.</text>
</comment>
<dbReference type="GO" id="GO:0006935">
    <property type="term" value="P:chemotaxis"/>
    <property type="evidence" value="ECO:0007669"/>
    <property type="project" value="UniProtKB-KW"/>
</dbReference>
<dbReference type="SUPFAM" id="SSF58104">
    <property type="entry name" value="Methyl-accepting chemotaxis protein (MCP) signaling domain"/>
    <property type="match status" value="1"/>
</dbReference>
<dbReference type="PRINTS" id="PR00260">
    <property type="entry name" value="CHEMTRNSDUCR"/>
</dbReference>
<evidence type="ECO:0000259" key="4">
    <source>
        <dbReference type="PROSITE" id="PS50111"/>
    </source>
</evidence>
<dbReference type="Proteomes" id="UP000219621">
    <property type="component" value="Unassembled WGS sequence"/>
</dbReference>
<keyword evidence="3" id="KW-0807">Transducer</keyword>
<evidence type="ECO:0000313" key="5">
    <source>
        <dbReference type="EMBL" id="SOD97181.1"/>
    </source>
</evidence>
<dbReference type="Gene3D" id="1.10.287.950">
    <property type="entry name" value="Methyl-accepting chemotaxis protein"/>
    <property type="match status" value="1"/>
</dbReference>
<reference evidence="5 6" key="1">
    <citation type="submission" date="2017-09" db="EMBL/GenBank/DDBJ databases">
        <authorList>
            <person name="Ehlers B."/>
            <person name="Leendertz F.H."/>
        </authorList>
    </citation>
    <scope>NUCLEOTIDE SEQUENCE [LARGE SCALE GENOMIC DNA]</scope>
    <source>
        <strain evidence="5 6">USBA 140</strain>
    </source>
</reference>
<organism evidence="5 6">
    <name type="scientific">Caenispirillum bisanense</name>
    <dbReference type="NCBI Taxonomy" id="414052"/>
    <lineage>
        <taxon>Bacteria</taxon>
        <taxon>Pseudomonadati</taxon>
        <taxon>Pseudomonadota</taxon>
        <taxon>Alphaproteobacteria</taxon>
        <taxon>Rhodospirillales</taxon>
        <taxon>Novispirillaceae</taxon>
        <taxon>Caenispirillum</taxon>
    </lineage>
</organism>
<protein>
    <submittedName>
        <fullName evidence="5">Methyl-accepting chemotaxis protein (MCP) signalling domain-containing protein</fullName>
    </submittedName>
</protein>
<evidence type="ECO:0000256" key="2">
    <source>
        <dbReference type="ARBA" id="ARBA00029447"/>
    </source>
</evidence>
<evidence type="ECO:0000256" key="3">
    <source>
        <dbReference type="PROSITE-ProRule" id="PRU00284"/>
    </source>
</evidence>
<dbReference type="GO" id="GO:0005886">
    <property type="term" value="C:plasma membrane"/>
    <property type="evidence" value="ECO:0007669"/>
    <property type="project" value="TreeGrafter"/>
</dbReference>
<dbReference type="GO" id="GO:0007165">
    <property type="term" value="P:signal transduction"/>
    <property type="evidence" value="ECO:0007669"/>
    <property type="project" value="UniProtKB-KW"/>
</dbReference>
<sequence>MPERILTLATKISDLATLKVDEIQKVTKATNILALNALIEASRAGEVGRGFAVVATEVKEISGRVTVIADELREMFRQEVVDLQETAQRVRGSRLTDLAGYAIELMDRNLYERSCDVRWWATDSAVVDACTDPTPERCRHAARRLGVILDSYTVYLDLWVVDKSGHVLANGRPDRWPGVVGTSVAGEAWFRDALATRDGGAFAVADVERNHALGGAAVATYATAVRRDGEARGPVVGVLGIFFDWESQAQTIVDGLRFTEEERRRTRVMLVDSRHRIIAASDGRGVLSEHYALRTGGETSGSYEDEGGRMVGFALTPGYETYRGLGWYGVIEQAAKQA</sequence>
<keyword evidence="6" id="KW-1185">Reference proteome</keyword>
<dbReference type="InterPro" id="IPR004090">
    <property type="entry name" value="Chemotax_Me-accpt_rcpt"/>
</dbReference>
<dbReference type="PANTHER" id="PTHR43531:SF11">
    <property type="entry name" value="METHYL-ACCEPTING CHEMOTAXIS PROTEIN 3"/>
    <property type="match status" value="1"/>
</dbReference>
<dbReference type="Pfam" id="PF00015">
    <property type="entry name" value="MCPsignal"/>
    <property type="match status" value="1"/>
</dbReference>
<keyword evidence="1" id="KW-0145">Chemotaxis</keyword>
<dbReference type="EMBL" id="OCNJ01000006">
    <property type="protein sequence ID" value="SOD97181.1"/>
    <property type="molecule type" value="Genomic_DNA"/>
</dbReference>